<reference evidence="2 3" key="1">
    <citation type="submission" date="2024-06" db="EMBL/GenBank/DDBJ databases">
        <title>The Natural Products Discovery Center: Release of the First 8490 Sequenced Strains for Exploring Actinobacteria Biosynthetic Diversity.</title>
        <authorList>
            <person name="Kalkreuter E."/>
            <person name="Kautsar S.A."/>
            <person name="Yang D."/>
            <person name="Bader C.D."/>
            <person name="Teijaro C.N."/>
            <person name="Fluegel L."/>
            <person name="Davis C.M."/>
            <person name="Simpson J.R."/>
            <person name="Lauterbach L."/>
            <person name="Steele A.D."/>
            <person name="Gui C."/>
            <person name="Meng S."/>
            <person name="Li G."/>
            <person name="Viehrig K."/>
            <person name="Ye F."/>
            <person name="Su P."/>
            <person name="Kiefer A.F."/>
            <person name="Nichols A."/>
            <person name="Cepeda A.J."/>
            <person name="Yan W."/>
            <person name="Fan B."/>
            <person name="Jiang Y."/>
            <person name="Adhikari A."/>
            <person name="Zheng C.-J."/>
            <person name="Schuster L."/>
            <person name="Cowan T.M."/>
            <person name="Smanski M.J."/>
            <person name="Chevrette M.G."/>
            <person name="De Carvalho L.P.S."/>
            <person name="Shen B."/>
        </authorList>
    </citation>
    <scope>NUCLEOTIDE SEQUENCE [LARGE SCALE GENOMIC DNA]</scope>
    <source>
        <strain evidence="2 3">NPDC048946</strain>
    </source>
</reference>
<dbReference type="RefSeq" id="WP_358352279.1">
    <property type="nucleotide sequence ID" value="NZ_JBEZFP010000020.1"/>
</dbReference>
<feature type="transmembrane region" description="Helical" evidence="1">
    <location>
        <begin position="253"/>
        <end position="271"/>
    </location>
</feature>
<evidence type="ECO:0000313" key="3">
    <source>
        <dbReference type="Proteomes" id="UP001551482"/>
    </source>
</evidence>
<protein>
    <submittedName>
        <fullName evidence="2">Uncharacterized protein</fullName>
    </submittedName>
</protein>
<feature type="transmembrane region" description="Helical" evidence="1">
    <location>
        <begin position="184"/>
        <end position="203"/>
    </location>
</feature>
<proteinExistence type="predicted"/>
<sequence length="306" mass="33533">MIPIQAVPFFSYALGATFALAAARQLQAWERRPLPDSEEEPVIAVRARAMTANPYFVSTVLFAAILVAPPGLFLLWQNPAWGTMHVTREHGELWAGFVLLFSGGVPVAAILGFWASRALVLIGAGYWAFLQVVAAYFLLFGTLIHGWDGRGYQRVLSTNPGEFTGWSSDQVANNVSHFATSGTFLALLFLGGPVIMLMLMTEISWLYEGWRLPGADADRKVPRIVALAIAAAGVHAMPFLGALYASLLVHATGWWIGLAVFTATVGPLLLWKRSPVRWLYGRVGIPTRHWRDPVLSPTPVIARLVR</sequence>
<keyword evidence="1" id="KW-0472">Membrane</keyword>
<keyword evidence="1" id="KW-1133">Transmembrane helix</keyword>
<feature type="transmembrane region" description="Helical" evidence="1">
    <location>
        <begin position="224"/>
        <end position="247"/>
    </location>
</feature>
<evidence type="ECO:0000313" key="2">
    <source>
        <dbReference type="EMBL" id="MEU8133985.1"/>
    </source>
</evidence>
<comment type="caution">
    <text evidence="2">The sequence shown here is derived from an EMBL/GenBank/DDBJ whole genome shotgun (WGS) entry which is preliminary data.</text>
</comment>
<evidence type="ECO:0000256" key="1">
    <source>
        <dbReference type="SAM" id="Phobius"/>
    </source>
</evidence>
<keyword evidence="1" id="KW-0812">Transmembrane</keyword>
<name>A0ABV3DE18_9ACTN</name>
<feature type="transmembrane region" description="Helical" evidence="1">
    <location>
        <begin position="93"/>
        <end position="114"/>
    </location>
</feature>
<feature type="transmembrane region" description="Helical" evidence="1">
    <location>
        <begin position="6"/>
        <end position="23"/>
    </location>
</feature>
<feature type="transmembrane region" description="Helical" evidence="1">
    <location>
        <begin position="126"/>
        <end position="147"/>
    </location>
</feature>
<feature type="transmembrane region" description="Helical" evidence="1">
    <location>
        <begin position="55"/>
        <end position="73"/>
    </location>
</feature>
<dbReference type="Proteomes" id="UP001551482">
    <property type="component" value="Unassembled WGS sequence"/>
</dbReference>
<organism evidence="2 3">
    <name type="scientific">Streptodolium elevatio</name>
    <dbReference type="NCBI Taxonomy" id="3157996"/>
    <lineage>
        <taxon>Bacteria</taxon>
        <taxon>Bacillati</taxon>
        <taxon>Actinomycetota</taxon>
        <taxon>Actinomycetes</taxon>
        <taxon>Kitasatosporales</taxon>
        <taxon>Streptomycetaceae</taxon>
        <taxon>Streptodolium</taxon>
    </lineage>
</organism>
<dbReference type="EMBL" id="JBEZFP010000020">
    <property type="protein sequence ID" value="MEU8133985.1"/>
    <property type="molecule type" value="Genomic_DNA"/>
</dbReference>
<keyword evidence="3" id="KW-1185">Reference proteome</keyword>
<gene>
    <name evidence="2" type="ORF">AB0C36_10780</name>
</gene>
<accession>A0ABV3DE18</accession>